<protein>
    <recommendedName>
        <fullName evidence="15">Odorant receptor</fullName>
    </recommendedName>
</protein>
<keyword evidence="8" id="KW-0807">Transducer</keyword>
<evidence type="ECO:0000256" key="12">
    <source>
        <dbReference type="SAM" id="Phobius"/>
    </source>
</evidence>
<feature type="transmembrane region" description="Helical" evidence="12">
    <location>
        <begin position="66"/>
        <end position="85"/>
    </location>
</feature>
<dbReference type="PANTHER" id="PTHR21137:SF37">
    <property type="entry name" value="ODORANT RECEPTOR 46A, ISOFORM B-RELATED"/>
    <property type="match status" value="1"/>
</dbReference>
<evidence type="ECO:0000313" key="14">
    <source>
        <dbReference type="Proteomes" id="UP000617340"/>
    </source>
</evidence>
<evidence type="ECO:0000256" key="4">
    <source>
        <dbReference type="ARBA" id="ARBA00022725"/>
    </source>
</evidence>
<comment type="similarity">
    <text evidence="10">Belongs to the insect chemoreceptor superfamily. Heteromeric odorant receptor channel (TC 1.A.69) family. Or2a subfamily.</text>
</comment>
<evidence type="ECO:0000313" key="13">
    <source>
        <dbReference type="EMBL" id="KAF7385334.1"/>
    </source>
</evidence>
<comment type="caution">
    <text evidence="13">The sequence shown here is derived from an EMBL/GenBank/DDBJ whole genome shotgun (WGS) entry which is preliminary data.</text>
</comment>
<organism evidence="13 14">
    <name type="scientific">Vespula germanica</name>
    <name type="common">German yellow jacket</name>
    <name type="synonym">Paravespula germanica</name>
    <dbReference type="NCBI Taxonomy" id="30212"/>
    <lineage>
        <taxon>Eukaryota</taxon>
        <taxon>Metazoa</taxon>
        <taxon>Ecdysozoa</taxon>
        <taxon>Arthropoda</taxon>
        <taxon>Hexapoda</taxon>
        <taxon>Insecta</taxon>
        <taxon>Pterygota</taxon>
        <taxon>Neoptera</taxon>
        <taxon>Endopterygota</taxon>
        <taxon>Hymenoptera</taxon>
        <taxon>Apocrita</taxon>
        <taxon>Aculeata</taxon>
        <taxon>Vespoidea</taxon>
        <taxon>Vespidae</taxon>
        <taxon>Vespinae</taxon>
        <taxon>Vespula</taxon>
    </lineage>
</organism>
<gene>
    <name evidence="13" type="ORF">HZH68_013764</name>
</gene>
<evidence type="ECO:0000256" key="7">
    <source>
        <dbReference type="ARBA" id="ARBA00023170"/>
    </source>
</evidence>
<evidence type="ECO:0000256" key="10">
    <source>
        <dbReference type="ARBA" id="ARBA00037946"/>
    </source>
</evidence>
<dbReference type="InterPro" id="IPR004117">
    <property type="entry name" value="7tm6_olfct_rcpt"/>
</dbReference>
<dbReference type="AlphaFoldDB" id="A0A834JDY7"/>
<feature type="transmembrane region" description="Helical" evidence="12">
    <location>
        <begin position="183"/>
        <end position="204"/>
    </location>
</feature>
<evidence type="ECO:0008006" key="15">
    <source>
        <dbReference type="Google" id="ProtNLM"/>
    </source>
</evidence>
<name>A0A834JDY7_VESGE</name>
<feature type="transmembrane region" description="Helical" evidence="12">
    <location>
        <begin position="114"/>
        <end position="139"/>
    </location>
</feature>
<evidence type="ECO:0000256" key="8">
    <source>
        <dbReference type="ARBA" id="ARBA00023224"/>
    </source>
</evidence>
<evidence type="ECO:0000256" key="3">
    <source>
        <dbReference type="ARBA" id="ARBA00022692"/>
    </source>
</evidence>
<comment type="function">
    <text evidence="9">Odorant receptor which mediates acceptance or avoidance behavior, depending on its substrates. The odorant receptor repertoire encodes a large collection of odor stimuli that vary widely in identity, intensity, and duration. May form a complex with Orco to form odorant-sensing units, providing sensitive and prolonged odorant signaling and calcium permeability.</text>
</comment>
<dbReference type="Proteomes" id="UP000617340">
    <property type="component" value="Unassembled WGS sequence"/>
</dbReference>
<evidence type="ECO:0000256" key="2">
    <source>
        <dbReference type="ARBA" id="ARBA00022606"/>
    </source>
</evidence>
<evidence type="ECO:0000256" key="11">
    <source>
        <dbReference type="ARBA" id="ARBA00038679"/>
    </source>
</evidence>
<keyword evidence="4" id="KW-0552">Olfaction</keyword>
<evidence type="ECO:0000256" key="1">
    <source>
        <dbReference type="ARBA" id="ARBA00004141"/>
    </source>
</evidence>
<keyword evidence="2" id="KW-0716">Sensory transduction</keyword>
<comment type="subunit">
    <text evidence="11">Interacts with Orco. Complexes exist early in the endomembrane system in olfactory sensory neurons (OSNs), coupling these complexes to the conserved ciliary trafficking pathway.</text>
</comment>
<evidence type="ECO:0000256" key="6">
    <source>
        <dbReference type="ARBA" id="ARBA00023136"/>
    </source>
</evidence>
<dbReference type="Pfam" id="PF02949">
    <property type="entry name" value="7tm_6"/>
    <property type="match status" value="1"/>
</dbReference>
<dbReference type="GO" id="GO:0007165">
    <property type="term" value="P:signal transduction"/>
    <property type="evidence" value="ECO:0007669"/>
    <property type="project" value="UniProtKB-KW"/>
</dbReference>
<keyword evidence="6 12" id="KW-0472">Membrane</keyword>
<keyword evidence="7" id="KW-0675">Receptor</keyword>
<dbReference type="EMBL" id="JACSDZ010000016">
    <property type="protein sequence ID" value="KAF7385334.1"/>
    <property type="molecule type" value="Genomic_DNA"/>
</dbReference>
<feature type="transmembrane region" description="Helical" evidence="12">
    <location>
        <begin position="216"/>
        <end position="236"/>
    </location>
</feature>
<reference evidence="13" key="1">
    <citation type="journal article" date="2020" name="G3 (Bethesda)">
        <title>High-Quality Assemblies for Three Invasive Social Wasps from the &lt;i&gt;Vespula&lt;/i&gt; Genus.</title>
        <authorList>
            <person name="Harrop T.W.R."/>
            <person name="Guhlin J."/>
            <person name="McLaughlin G.M."/>
            <person name="Permina E."/>
            <person name="Stockwell P."/>
            <person name="Gilligan J."/>
            <person name="Le Lec M.F."/>
            <person name="Gruber M.A.M."/>
            <person name="Quinn O."/>
            <person name="Lovegrove M."/>
            <person name="Duncan E.J."/>
            <person name="Remnant E.J."/>
            <person name="Van Eeckhoven J."/>
            <person name="Graham B."/>
            <person name="Knapp R.A."/>
            <person name="Langford K.W."/>
            <person name="Kronenberg Z."/>
            <person name="Press M.O."/>
            <person name="Eacker S.M."/>
            <person name="Wilson-Rankin E.E."/>
            <person name="Purcell J."/>
            <person name="Lester P.J."/>
            <person name="Dearden P.K."/>
        </authorList>
    </citation>
    <scope>NUCLEOTIDE SEQUENCE</scope>
    <source>
        <strain evidence="13">Linc-1</strain>
    </source>
</reference>
<proteinExistence type="inferred from homology"/>
<keyword evidence="3 12" id="KW-0812">Transmembrane</keyword>
<accession>A0A834JDY7</accession>
<keyword evidence="5 12" id="KW-1133">Transmembrane helix</keyword>
<dbReference type="GO" id="GO:0005886">
    <property type="term" value="C:plasma membrane"/>
    <property type="evidence" value="ECO:0007669"/>
    <property type="project" value="TreeGrafter"/>
</dbReference>
<comment type="subcellular location">
    <subcellularLocation>
        <location evidence="1">Membrane</location>
        <topology evidence="1">Multi-pass membrane protein</topology>
    </subcellularLocation>
</comment>
<dbReference type="GO" id="GO:0004984">
    <property type="term" value="F:olfactory receptor activity"/>
    <property type="evidence" value="ECO:0007669"/>
    <property type="project" value="InterPro"/>
</dbReference>
<sequence>MNEFTESSHMLLTMVIGFCKAVNVLMAREKIIKLIDILVDEMCFSVDSEESKIQEKYDRTIRANTLHYAIMIETSVLSSILNSLLTDLQAKTLPFRAWVPYDCSSSIVFYLTYFYQMISMTACSLFHVAIDALFCGFLLQICSQIDILKCRLKRLNCNGIDDLRKCIQHHYQIYQIAEKMNEAFVMTIFAQFFISSVVLCLSMFELLKNDLLSTEFMALVIYLSTLLVQIYIFCWYGNEVKLKSIHIAVAFAESNWTSLDNSSQKMIVIMMQRAANPIEFVSGYFITVNLDTFMNLIKTSYSAYNVLQKAQ</sequence>
<dbReference type="GO" id="GO:0005549">
    <property type="term" value="F:odorant binding"/>
    <property type="evidence" value="ECO:0007669"/>
    <property type="project" value="InterPro"/>
</dbReference>
<dbReference type="PANTHER" id="PTHR21137">
    <property type="entry name" value="ODORANT RECEPTOR"/>
    <property type="match status" value="1"/>
</dbReference>
<keyword evidence="14" id="KW-1185">Reference proteome</keyword>
<evidence type="ECO:0000256" key="9">
    <source>
        <dbReference type="ARBA" id="ARBA00037764"/>
    </source>
</evidence>
<evidence type="ECO:0000256" key="5">
    <source>
        <dbReference type="ARBA" id="ARBA00022989"/>
    </source>
</evidence>